<dbReference type="NCBIfam" id="TIGR01517">
    <property type="entry name" value="ATPase-IIB_Ca"/>
    <property type="match status" value="1"/>
</dbReference>
<evidence type="ECO:0000256" key="11">
    <source>
        <dbReference type="ARBA" id="ARBA00022989"/>
    </source>
</evidence>
<evidence type="ECO:0000256" key="12">
    <source>
        <dbReference type="ARBA" id="ARBA00023065"/>
    </source>
</evidence>
<dbReference type="Gene3D" id="2.70.150.10">
    <property type="entry name" value="Calcium-transporting ATPase, cytoplasmic transduction domain A"/>
    <property type="match status" value="1"/>
</dbReference>
<keyword evidence="13 14" id="KW-0472">Membrane</keyword>
<name>A0A4Q9L8C0_9MICR</name>
<dbReference type="InterPro" id="IPR036412">
    <property type="entry name" value="HAD-like_sf"/>
</dbReference>
<organism evidence="18 21">
    <name type="scientific">Hamiltosporidium magnivora</name>
    <dbReference type="NCBI Taxonomy" id="148818"/>
    <lineage>
        <taxon>Eukaryota</taxon>
        <taxon>Fungi</taxon>
        <taxon>Fungi incertae sedis</taxon>
        <taxon>Microsporidia</taxon>
        <taxon>Dubosqiidae</taxon>
        <taxon>Hamiltosporidium</taxon>
    </lineage>
</organism>
<evidence type="ECO:0000256" key="9">
    <source>
        <dbReference type="ARBA" id="ARBA00022842"/>
    </source>
</evidence>
<keyword evidence="3 14" id="KW-0109">Calcium transport</keyword>
<proteinExistence type="inferred from homology"/>
<comment type="catalytic activity">
    <reaction evidence="14">
        <text>Ca(2+)(in) + ATP + H2O = Ca(2+)(out) + ADP + phosphate + H(+)</text>
        <dbReference type="Rhea" id="RHEA:18105"/>
        <dbReference type="ChEBI" id="CHEBI:15377"/>
        <dbReference type="ChEBI" id="CHEBI:15378"/>
        <dbReference type="ChEBI" id="CHEBI:29108"/>
        <dbReference type="ChEBI" id="CHEBI:30616"/>
        <dbReference type="ChEBI" id="CHEBI:43474"/>
        <dbReference type="ChEBI" id="CHEBI:456216"/>
        <dbReference type="EC" id="7.2.2.10"/>
    </reaction>
</comment>
<dbReference type="Proteomes" id="UP000291404">
    <property type="component" value="Unassembled WGS sequence"/>
</dbReference>
<dbReference type="GO" id="GO:0005886">
    <property type="term" value="C:plasma membrane"/>
    <property type="evidence" value="ECO:0007669"/>
    <property type="project" value="TreeGrafter"/>
</dbReference>
<protein>
    <recommendedName>
        <fullName evidence="14">Calcium-transporting ATPase</fullName>
        <ecNumber evidence="14">7.2.2.10</ecNumber>
    </recommendedName>
</protein>
<dbReference type="Pfam" id="PF00689">
    <property type="entry name" value="Cation_ATPase_C"/>
    <property type="match status" value="1"/>
</dbReference>
<evidence type="ECO:0000256" key="8">
    <source>
        <dbReference type="ARBA" id="ARBA00022840"/>
    </source>
</evidence>
<keyword evidence="10" id="KW-1278">Translocase</keyword>
<keyword evidence="12 14" id="KW-0406">Ion transport</keyword>
<evidence type="ECO:0000256" key="10">
    <source>
        <dbReference type="ARBA" id="ARBA00022967"/>
    </source>
</evidence>
<evidence type="ECO:0000256" key="1">
    <source>
        <dbReference type="ARBA" id="ARBA00004127"/>
    </source>
</evidence>
<dbReference type="EC" id="7.2.2.10" evidence="14"/>
<feature type="domain" description="Cation-transporting P-type ATPase C-terminal" evidence="16">
    <location>
        <begin position="770"/>
        <end position="928"/>
    </location>
</feature>
<dbReference type="PANTHER" id="PTHR24093:SF369">
    <property type="entry name" value="CALCIUM-TRANSPORTING ATPASE"/>
    <property type="match status" value="1"/>
</dbReference>
<evidence type="ECO:0000313" key="18">
    <source>
        <dbReference type="EMBL" id="TBU03938.1"/>
    </source>
</evidence>
<evidence type="ECO:0000259" key="16">
    <source>
        <dbReference type="Pfam" id="PF00689"/>
    </source>
</evidence>
<feature type="transmembrane region" description="Helical" evidence="14">
    <location>
        <begin position="881"/>
        <end position="900"/>
    </location>
</feature>
<dbReference type="STRING" id="148818.A0A4Q9L8C0"/>
<feature type="transmembrane region" description="Helical" evidence="14">
    <location>
        <begin position="777"/>
        <end position="794"/>
    </location>
</feature>
<keyword evidence="7 14" id="KW-0106">Calcium</keyword>
<keyword evidence="4 14" id="KW-0812">Transmembrane</keyword>
<dbReference type="PRINTS" id="PR00121">
    <property type="entry name" value="NAKATPASE"/>
</dbReference>
<feature type="domain" description="Cation-transporting P-type ATPase N-terminal" evidence="17">
    <location>
        <begin position="87"/>
        <end position="126"/>
    </location>
</feature>
<dbReference type="GO" id="GO:0016887">
    <property type="term" value="F:ATP hydrolysis activity"/>
    <property type="evidence" value="ECO:0007669"/>
    <property type="project" value="InterPro"/>
</dbReference>
<dbReference type="Pfam" id="PF00690">
    <property type="entry name" value="Cation_ATPase_N"/>
    <property type="match status" value="1"/>
</dbReference>
<dbReference type="EMBL" id="PITI01000170">
    <property type="protein sequence ID" value="TBU08193.1"/>
    <property type="molecule type" value="Genomic_DNA"/>
</dbReference>
<feature type="transmembrane region" description="Helical" evidence="14">
    <location>
        <begin position="334"/>
        <end position="360"/>
    </location>
</feature>
<dbReference type="SUPFAM" id="SSF56784">
    <property type="entry name" value="HAD-like"/>
    <property type="match status" value="1"/>
</dbReference>
<dbReference type="InterPro" id="IPR023299">
    <property type="entry name" value="ATPase_P-typ_cyto_dom_N"/>
</dbReference>
<feature type="transmembrane region" description="Helical" evidence="14">
    <location>
        <begin position="116"/>
        <end position="135"/>
    </location>
</feature>
<dbReference type="InterPro" id="IPR044492">
    <property type="entry name" value="P_typ_ATPase_HD_dom"/>
</dbReference>
<dbReference type="SUPFAM" id="SSF81660">
    <property type="entry name" value="Metal cation-transporting ATPase, ATP-binding domain N"/>
    <property type="match status" value="1"/>
</dbReference>
<evidence type="ECO:0000313" key="21">
    <source>
        <dbReference type="Proteomes" id="UP000293045"/>
    </source>
</evidence>
<dbReference type="InterPro" id="IPR008250">
    <property type="entry name" value="ATPase_P-typ_transduc_dom_A_sf"/>
</dbReference>
<dbReference type="InterPro" id="IPR023298">
    <property type="entry name" value="ATPase_P-typ_TM_dom_sf"/>
</dbReference>
<dbReference type="InterPro" id="IPR006408">
    <property type="entry name" value="P-type_ATPase_IIB"/>
</dbReference>
<dbReference type="InterPro" id="IPR004014">
    <property type="entry name" value="ATPase_P-typ_cation-transptr_N"/>
</dbReference>
<keyword evidence="5" id="KW-0479">Metal-binding</keyword>
<keyword evidence="6 14" id="KW-0547">Nucleotide-binding</keyword>
<gene>
    <name evidence="19" type="ORF">CWI36_0170p0020</name>
    <name evidence="18" type="ORF">CWI39_0880p0020</name>
</gene>
<dbReference type="InterPro" id="IPR001757">
    <property type="entry name" value="P_typ_ATPase"/>
</dbReference>
<evidence type="ECO:0000259" key="15">
    <source>
        <dbReference type="Pfam" id="PF00122"/>
    </source>
</evidence>
<dbReference type="Pfam" id="PF00122">
    <property type="entry name" value="E1-E2_ATPase"/>
    <property type="match status" value="1"/>
</dbReference>
<evidence type="ECO:0000256" key="4">
    <source>
        <dbReference type="ARBA" id="ARBA00022692"/>
    </source>
</evidence>
<dbReference type="VEuPathDB" id="MicrosporidiaDB:CWI39_0880p0020"/>
<feature type="transmembrane region" description="Helical" evidence="14">
    <location>
        <begin position="820"/>
        <end position="839"/>
    </location>
</feature>
<dbReference type="InterPro" id="IPR059000">
    <property type="entry name" value="ATPase_P-type_domA"/>
</dbReference>
<evidence type="ECO:0000259" key="17">
    <source>
        <dbReference type="Pfam" id="PF00690"/>
    </source>
</evidence>
<dbReference type="Pfam" id="PF13246">
    <property type="entry name" value="Cation_ATPase"/>
    <property type="match status" value="1"/>
</dbReference>
<reference evidence="20 21" key="1">
    <citation type="submission" date="2017-12" db="EMBL/GenBank/DDBJ databases">
        <authorList>
            <person name="Pombert J.-F."/>
            <person name="Haag K.L."/>
            <person name="Ebert D."/>
        </authorList>
    </citation>
    <scope>NUCLEOTIDE SEQUENCE [LARGE SCALE GENOMIC DNA]</scope>
    <source>
        <strain evidence="19">BE-OM-2</strain>
        <strain evidence="18">IL-BN-2</strain>
    </source>
</reference>
<dbReference type="Gene3D" id="1.20.1110.10">
    <property type="entry name" value="Calcium-transporting ATPase, transmembrane domain"/>
    <property type="match status" value="2"/>
</dbReference>
<comment type="caution">
    <text evidence="14">Lacks conserved residue(s) required for the propagation of feature annotation.</text>
</comment>
<evidence type="ECO:0000256" key="14">
    <source>
        <dbReference type="RuleBase" id="RU361146"/>
    </source>
</evidence>
<sequence length="974" mass="110758">MYDTYNLEGKFFKLSAEDLENIVEKKTIFIPNLINNIEDLGSLLYRNLKNGSLELDKEHLLIYESSLVSKNDLDLSNIEKIYQNYNLYRYGNNENTIENKRSFWSILINNMNDKTLFLLLFASIMSFVVGAYKIINFSEKYSWIEGTSILVAVIVIVLIGTLNEYSQENLFGKMDKKNTDYNVKVFCNNAFDTKKSSKLMTGEIIYLEPGDIIPADCILVSNDKITCDESMISGESETVEKKIKNDIFLTSGTYVTEGSAKALILAVGTHSVKGKIMKNMIKPSKKTPLEVKIEDLSQNLARKAIYVSLLLFLSHTIKGIIFRTSYDLNRIMEILIESISIIVMAVPEGLPMAITIALSFGTKRMLKDNNLVRDVSACETMNNTNYICTDKTGTLTKNEMAVKYIYTDNIKIEITNIYGHQNASVLRRIEKHTSLNHTIKNIVLNCSAFENKEGKYIGSKSESALLDILKKDDIDYKFIRKRHKIIARHTFSSDTKYMSTMIKYKGKYVVYFKGAPEVILENCKFEMKNDVLKPFYIDSLMDFLEEADRMCYRTMVMSYIELDTFDPQAIIIGKYKTTFLIAIALEDPLRPEVSEKIIQCKEAGINLVMLTGDNLFMAEYLAKKLKILTPSYYCISGEELRSKSDDELERIIHKIKVVARANPLDKKRFVNILQKKGNIVAVTGDGSNDGPALKSADVGFGMGISGTDIAKEASSIILLDDDFSSLIKTVAWGRCINNSVRKFIQFQLTVTITTIGVAIVSSLLSSTTASAFSPIKLIWINILMDTLAALALSTDEPDDYLLRRSPEPKNAPIITRSMKLFIIMSSIYQFLLISLLYYLNLGNTFIFNTFIFVQLFNEINARSLDPFHSPFIGILKNKIFIFTNLILAMLQIIVVQYAGIVFKTIPLTLNEMFATIFLGFTVIPYFIFIRAFLRLKFQRTARDWKSSFRHLSMELRLLEAFSNIGDENCEVFNR</sequence>
<keyword evidence="20" id="KW-1185">Reference proteome</keyword>
<comment type="similarity">
    <text evidence="14">Belongs to the cation transport ATPase (P-type) (TC 3.A.3) family.</text>
</comment>
<dbReference type="GO" id="GO:0005524">
    <property type="term" value="F:ATP binding"/>
    <property type="evidence" value="ECO:0007669"/>
    <property type="project" value="UniProtKB-KW"/>
</dbReference>
<evidence type="ECO:0000313" key="19">
    <source>
        <dbReference type="EMBL" id="TBU08193.1"/>
    </source>
</evidence>
<evidence type="ECO:0000256" key="6">
    <source>
        <dbReference type="ARBA" id="ARBA00022741"/>
    </source>
</evidence>
<dbReference type="SFLD" id="SFLDS00003">
    <property type="entry name" value="Haloacid_Dehalogenase"/>
    <property type="match status" value="1"/>
</dbReference>
<dbReference type="EMBL" id="PIXR01000880">
    <property type="protein sequence ID" value="TBU03938.1"/>
    <property type="molecule type" value="Genomic_DNA"/>
</dbReference>
<dbReference type="SUPFAM" id="SSF81653">
    <property type="entry name" value="Calcium ATPase, transduction domain A"/>
    <property type="match status" value="1"/>
</dbReference>
<keyword evidence="2 14" id="KW-0813">Transport</keyword>
<dbReference type="PANTHER" id="PTHR24093">
    <property type="entry name" value="CATION TRANSPORTING ATPASE"/>
    <property type="match status" value="1"/>
</dbReference>
<accession>A0A4Q9L8C0</accession>
<keyword evidence="9" id="KW-0460">Magnesium</keyword>
<comment type="subcellular location">
    <subcellularLocation>
        <location evidence="1">Endomembrane system</location>
        <topology evidence="1">Multi-pass membrane protein</topology>
    </subcellularLocation>
    <subcellularLocation>
        <location evidence="14">Membrane</location>
        <topology evidence="14">Multi-pass membrane protein</topology>
    </subcellularLocation>
</comment>
<evidence type="ECO:0000256" key="5">
    <source>
        <dbReference type="ARBA" id="ARBA00022723"/>
    </source>
</evidence>
<dbReference type="AlphaFoldDB" id="A0A4Q9L8C0"/>
<feature type="domain" description="P-type ATPase A" evidence="15">
    <location>
        <begin position="181"/>
        <end position="280"/>
    </location>
</feature>
<evidence type="ECO:0000256" key="7">
    <source>
        <dbReference type="ARBA" id="ARBA00022837"/>
    </source>
</evidence>
<dbReference type="GO" id="GO:0005388">
    <property type="term" value="F:P-type calcium transporter activity"/>
    <property type="evidence" value="ECO:0007669"/>
    <property type="project" value="UniProtKB-EC"/>
</dbReference>
<dbReference type="SFLD" id="SFLDG00002">
    <property type="entry name" value="C1.7:_P-type_atpase_like"/>
    <property type="match status" value="1"/>
</dbReference>
<dbReference type="GO" id="GO:0012505">
    <property type="term" value="C:endomembrane system"/>
    <property type="evidence" value="ECO:0007669"/>
    <property type="project" value="UniProtKB-SubCell"/>
</dbReference>
<evidence type="ECO:0000256" key="2">
    <source>
        <dbReference type="ARBA" id="ARBA00022448"/>
    </source>
</evidence>
<dbReference type="Gene3D" id="3.40.50.1000">
    <property type="entry name" value="HAD superfamily/HAD-like"/>
    <property type="match status" value="1"/>
</dbReference>
<feature type="transmembrane region" description="Helical" evidence="14">
    <location>
        <begin position="912"/>
        <end position="933"/>
    </location>
</feature>
<dbReference type="Proteomes" id="UP000293045">
    <property type="component" value="Unassembled WGS sequence"/>
</dbReference>
<feature type="transmembrane region" description="Helical" evidence="14">
    <location>
        <begin position="743"/>
        <end position="765"/>
    </location>
</feature>
<dbReference type="GO" id="GO:0046872">
    <property type="term" value="F:metal ion binding"/>
    <property type="evidence" value="ECO:0007669"/>
    <property type="project" value="UniProtKB-KW"/>
</dbReference>
<keyword evidence="11 14" id="KW-1133">Transmembrane helix</keyword>
<comment type="caution">
    <text evidence="18">The sequence shown here is derived from an EMBL/GenBank/DDBJ whole genome shotgun (WGS) entry which is preliminary data.</text>
</comment>
<evidence type="ECO:0000256" key="3">
    <source>
        <dbReference type="ARBA" id="ARBA00022568"/>
    </source>
</evidence>
<dbReference type="InterPro" id="IPR006068">
    <property type="entry name" value="ATPase_P-typ_cation-transptr_C"/>
</dbReference>
<dbReference type="VEuPathDB" id="MicrosporidiaDB:CWI36_0170p0020"/>
<evidence type="ECO:0000256" key="13">
    <source>
        <dbReference type="ARBA" id="ARBA00023136"/>
    </source>
</evidence>
<feature type="transmembrane region" description="Helical" evidence="14">
    <location>
        <begin position="141"/>
        <end position="162"/>
    </location>
</feature>
<keyword evidence="8 14" id="KW-0067">ATP-binding</keyword>
<dbReference type="PRINTS" id="PR00119">
    <property type="entry name" value="CATATPASE"/>
</dbReference>
<dbReference type="SFLD" id="SFLDF00027">
    <property type="entry name" value="p-type_atpase"/>
    <property type="match status" value="1"/>
</dbReference>
<dbReference type="PROSITE" id="PS00154">
    <property type="entry name" value="ATPASE_E1_E2"/>
    <property type="match status" value="1"/>
</dbReference>
<dbReference type="InterPro" id="IPR023214">
    <property type="entry name" value="HAD_sf"/>
</dbReference>
<dbReference type="NCBIfam" id="TIGR01494">
    <property type="entry name" value="ATPase_P-type"/>
    <property type="match status" value="2"/>
</dbReference>
<comment type="function">
    <text evidence="14">Catalyzes the hydrolysis of ATP coupled with the transport of calcium.</text>
</comment>
<evidence type="ECO:0000313" key="20">
    <source>
        <dbReference type="Proteomes" id="UP000291404"/>
    </source>
</evidence>
<dbReference type="Gene3D" id="3.40.1110.10">
    <property type="entry name" value="Calcium-transporting ATPase, cytoplasmic domain N"/>
    <property type="match status" value="1"/>
</dbReference>
<dbReference type="InterPro" id="IPR018303">
    <property type="entry name" value="ATPase_P-typ_P_site"/>
</dbReference>
<dbReference type="SUPFAM" id="SSF81665">
    <property type="entry name" value="Calcium ATPase, transmembrane domain M"/>
    <property type="match status" value="1"/>
</dbReference>